<dbReference type="OrthoDB" id="4629915at2"/>
<dbReference type="InterPro" id="IPR012074">
    <property type="entry name" value="GAF_ANTAR"/>
</dbReference>
<dbReference type="SUPFAM" id="SSF55781">
    <property type="entry name" value="GAF domain-like"/>
    <property type="match status" value="1"/>
</dbReference>
<dbReference type="InterPro" id="IPR011006">
    <property type="entry name" value="CheY-like_superfamily"/>
</dbReference>
<keyword evidence="2" id="KW-0418">Kinase</keyword>
<dbReference type="SUPFAM" id="SSF52172">
    <property type="entry name" value="CheY-like"/>
    <property type="match status" value="1"/>
</dbReference>
<dbReference type="Gene3D" id="3.30.450.40">
    <property type="match status" value="1"/>
</dbReference>
<dbReference type="GO" id="GO:0003723">
    <property type="term" value="F:RNA binding"/>
    <property type="evidence" value="ECO:0007669"/>
    <property type="project" value="InterPro"/>
</dbReference>
<protein>
    <submittedName>
        <fullName evidence="6">GAF domain-containing protein</fullName>
    </submittedName>
</protein>
<dbReference type="Proteomes" id="UP000182054">
    <property type="component" value="Unassembled WGS sequence"/>
</dbReference>
<dbReference type="PROSITE" id="PS50921">
    <property type="entry name" value="ANTAR"/>
    <property type="match status" value="1"/>
</dbReference>
<dbReference type="GeneID" id="85486125"/>
<dbReference type="SMART" id="SM01012">
    <property type="entry name" value="ANTAR"/>
    <property type="match status" value="1"/>
</dbReference>
<accession>A0A1I0TN09</accession>
<reference evidence="6 7" key="1">
    <citation type="submission" date="2016-10" db="EMBL/GenBank/DDBJ databases">
        <authorList>
            <person name="de Groot N.N."/>
        </authorList>
    </citation>
    <scope>NUCLEOTIDE SEQUENCE [LARGE SCALE GENOMIC DNA]</scope>
    <source>
        <strain evidence="6 7">DSM 44908</strain>
    </source>
</reference>
<proteinExistence type="predicted"/>
<dbReference type="InterPro" id="IPR003018">
    <property type="entry name" value="GAF"/>
</dbReference>
<dbReference type="RefSeq" id="WP_068361126.1">
    <property type="nucleotide sequence ID" value="NZ_FOJN01000008.1"/>
</dbReference>
<organism evidence="6 7">
    <name type="scientific">Rhodococcoides kroppenstedtii</name>
    <dbReference type="NCBI Taxonomy" id="293050"/>
    <lineage>
        <taxon>Bacteria</taxon>
        <taxon>Bacillati</taxon>
        <taxon>Actinomycetota</taxon>
        <taxon>Actinomycetes</taxon>
        <taxon>Mycobacteriales</taxon>
        <taxon>Nocardiaceae</taxon>
        <taxon>Rhodococcoides</taxon>
    </lineage>
</organism>
<evidence type="ECO:0000256" key="4">
    <source>
        <dbReference type="ARBA" id="ARBA00023163"/>
    </source>
</evidence>
<evidence type="ECO:0000259" key="5">
    <source>
        <dbReference type="PROSITE" id="PS50921"/>
    </source>
</evidence>
<name>A0A1I0TN09_9NOCA</name>
<dbReference type="GO" id="GO:0016301">
    <property type="term" value="F:kinase activity"/>
    <property type="evidence" value="ECO:0007669"/>
    <property type="project" value="UniProtKB-KW"/>
</dbReference>
<dbReference type="AlphaFoldDB" id="A0A1I0TN09"/>
<evidence type="ECO:0000313" key="7">
    <source>
        <dbReference type="Proteomes" id="UP000182054"/>
    </source>
</evidence>
<dbReference type="Gene3D" id="1.10.10.10">
    <property type="entry name" value="Winged helix-like DNA-binding domain superfamily/Winged helix DNA-binding domain"/>
    <property type="match status" value="1"/>
</dbReference>
<feature type="domain" description="ANTAR" evidence="5">
    <location>
        <begin position="164"/>
        <end position="225"/>
    </location>
</feature>
<keyword evidence="1" id="KW-0808">Transferase</keyword>
<dbReference type="InterPro" id="IPR036388">
    <property type="entry name" value="WH-like_DNA-bd_sf"/>
</dbReference>
<dbReference type="EMBL" id="FOJN01000008">
    <property type="protein sequence ID" value="SFA53135.1"/>
    <property type="molecule type" value="Genomic_DNA"/>
</dbReference>
<dbReference type="PIRSF" id="PIRSF036625">
    <property type="entry name" value="GAF_ANTAR"/>
    <property type="match status" value="1"/>
</dbReference>
<dbReference type="InterPro" id="IPR029016">
    <property type="entry name" value="GAF-like_dom_sf"/>
</dbReference>
<dbReference type="Pfam" id="PF13185">
    <property type="entry name" value="GAF_2"/>
    <property type="match status" value="1"/>
</dbReference>
<evidence type="ECO:0000256" key="2">
    <source>
        <dbReference type="ARBA" id="ARBA00022777"/>
    </source>
</evidence>
<evidence type="ECO:0000313" key="6">
    <source>
        <dbReference type="EMBL" id="SFA53135.1"/>
    </source>
</evidence>
<evidence type="ECO:0000256" key="1">
    <source>
        <dbReference type="ARBA" id="ARBA00022679"/>
    </source>
</evidence>
<dbReference type="InterPro" id="IPR005561">
    <property type="entry name" value="ANTAR"/>
</dbReference>
<keyword evidence="3" id="KW-0805">Transcription regulation</keyword>
<sequence length="230" mass="24883">MTIDVHRAIAETARQMHATGVGEEGGEGRVLDAITAGAIEHVPGAQYAGVLLVSKDKTFRTLAPTDPLMNTLDRLQKETDQGPCLEAAWEQPMVRVDEIESDPRWPDFSARVVAETPARSSMSFQLFTHQGSQGALNLFSNAVGAFDNDSAEIGLVYATHAALALHASKQFGGFASAIARRDVIGQAKGMIMVEYKVDAVQAFEMLRKLSQDTNTPVVTLAEQVVESRLQ</sequence>
<keyword evidence="4" id="KW-0804">Transcription</keyword>
<evidence type="ECO:0000256" key="3">
    <source>
        <dbReference type="ARBA" id="ARBA00023015"/>
    </source>
</evidence>
<dbReference type="Pfam" id="PF03861">
    <property type="entry name" value="ANTAR"/>
    <property type="match status" value="1"/>
</dbReference>
<gene>
    <name evidence="6" type="ORF">SAMN05444374_10826</name>
</gene>